<evidence type="ECO:0000313" key="4">
    <source>
        <dbReference type="EMBL" id="CCI88070.1"/>
    </source>
</evidence>
<dbReference type="Gene3D" id="3.90.550.10">
    <property type="entry name" value="Spore Coat Polysaccharide Biosynthesis Protein SpsA, Chain A"/>
    <property type="match status" value="1"/>
</dbReference>
<feature type="domain" description="Glycosyltransferase 2-like" evidence="2">
    <location>
        <begin position="11"/>
        <end position="148"/>
    </location>
</feature>
<dbReference type="Proteomes" id="UP000258905">
    <property type="component" value="Unassembled WGS sequence"/>
</dbReference>
<name>A0A024GWG0_KLEPN</name>
<organism evidence="3">
    <name type="scientific">Klebsiella pneumoniae</name>
    <dbReference type="NCBI Taxonomy" id="573"/>
    <lineage>
        <taxon>Bacteria</taxon>
        <taxon>Pseudomonadati</taxon>
        <taxon>Pseudomonadota</taxon>
        <taxon>Gammaproteobacteria</taxon>
        <taxon>Enterobacterales</taxon>
        <taxon>Enterobacteriaceae</taxon>
        <taxon>Klebsiella/Raoultella group</taxon>
        <taxon>Klebsiella</taxon>
        <taxon>Klebsiella pneumoniae complex</taxon>
    </lineage>
</organism>
<evidence type="ECO:0000313" key="10">
    <source>
        <dbReference type="Proteomes" id="UP000283322"/>
    </source>
</evidence>
<keyword evidence="3" id="KW-0808">Transferase</keyword>
<keyword evidence="6" id="KW-0328">Glycosyltransferase</keyword>
<dbReference type="EMBL" id="HE866752">
    <property type="protein sequence ID" value="CCI88070.1"/>
    <property type="molecule type" value="Genomic_DNA"/>
</dbReference>
<dbReference type="GO" id="GO:0050501">
    <property type="term" value="F:hyaluronan synthase activity"/>
    <property type="evidence" value="ECO:0007669"/>
    <property type="project" value="UniProtKB-EC"/>
</dbReference>
<keyword evidence="1" id="KW-0175">Coiled coil</keyword>
<dbReference type="EMBL" id="UIUC01000002">
    <property type="protein sequence ID" value="SVN62607.1"/>
    <property type="molecule type" value="Genomic_DNA"/>
</dbReference>
<reference evidence="8 9" key="2">
    <citation type="submission" date="2018-08" db="EMBL/GenBank/DDBJ databases">
        <authorList>
            <consortium name="Pathogen Informatics"/>
        </authorList>
    </citation>
    <scope>NUCLEOTIDE SEQUENCE [LARGE SCALE GENOMIC DNA]</scope>
    <source>
        <strain evidence="6 8">EuSCAPE_GR003</strain>
        <strain evidence="7 9">EuSCAPE_UK014</strain>
    </source>
</reference>
<dbReference type="KEGG" id="kpne:KU54_008680"/>
<accession>A0A0J2GPL9</accession>
<evidence type="ECO:0000313" key="8">
    <source>
        <dbReference type="Proteomes" id="UP000258905"/>
    </source>
</evidence>
<dbReference type="PATRIC" id="fig|573.1350.peg.5265"/>
<dbReference type="Pfam" id="PF00535">
    <property type="entry name" value="Glycos_transf_2"/>
    <property type="match status" value="1"/>
</dbReference>
<evidence type="ECO:0000256" key="1">
    <source>
        <dbReference type="SAM" id="Coils"/>
    </source>
</evidence>
<dbReference type="SUPFAM" id="SSF53448">
    <property type="entry name" value="Nucleotide-diphospho-sugar transferases"/>
    <property type="match status" value="1"/>
</dbReference>
<dbReference type="Proteomes" id="UP000283322">
    <property type="component" value="Unassembled WGS sequence"/>
</dbReference>
<dbReference type="EMBL" id="UJHH01000041">
    <property type="protein sequence ID" value="SWF77608.1"/>
    <property type="molecule type" value="Genomic_DNA"/>
</dbReference>
<dbReference type="AlphaFoldDB" id="A0A024GWG0"/>
<proteinExistence type="predicted"/>
<dbReference type="EC" id="2.4.1.212" evidence="6"/>
<dbReference type="PANTHER" id="PTHR22916">
    <property type="entry name" value="GLYCOSYLTRANSFERASE"/>
    <property type="match status" value="1"/>
</dbReference>
<dbReference type="RefSeq" id="WP_004198918.1">
    <property type="nucleotide sequence ID" value="NZ_BFCA01000001.1"/>
</dbReference>
<evidence type="ECO:0000313" key="3">
    <source>
        <dbReference type="EMBL" id="CCI88041.1"/>
    </source>
</evidence>
<evidence type="ECO:0000313" key="7">
    <source>
        <dbReference type="EMBL" id="SWF77608.1"/>
    </source>
</evidence>
<evidence type="ECO:0000313" key="9">
    <source>
        <dbReference type="Proteomes" id="UP000259364"/>
    </source>
</evidence>
<reference evidence="3" key="1">
    <citation type="journal article" date="2014" name="PLoS ONE">
        <title>Diversity of capsular polysaccharide gene clusters in Kpc-producing Klebsiella pneumoniae clinical isolates of sequence type 258 involved in the Italian epidemic.</title>
        <authorList>
            <person name="D'Andrea M.M."/>
            <person name="Amisano F."/>
            <person name="Giani T."/>
            <person name="Conte V."/>
            <person name="Ciacci N."/>
            <person name="Ambretti S."/>
            <person name="Santoriello L."/>
            <person name="Rossolini G.M."/>
        </authorList>
    </citation>
    <scope>NUCLEOTIDE SEQUENCE</scope>
    <source>
        <strain evidence="4">207/2</strain>
        <strain evidence="3">BO4</strain>
    </source>
</reference>
<feature type="coiled-coil region" evidence="1">
    <location>
        <begin position="328"/>
        <end position="393"/>
    </location>
</feature>
<gene>
    <name evidence="3" type="primary">hypothetical protein</name>
    <name evidence="6" type="synonym">hyaD_1</name>
    <name evidence="7" type="synonym">hyaD_2</name>
    <name evidence="5" type="ORF">BL124_00001560</name>
    <name evidence="6" type="ORF">SAMEA3649591_00685</name>
    <name evidence="7" type="ORF">SAMEA3720909_05232</name>
</gene>
<protein>
    <submittedName>
        <fullName evidence="6">Capsular polysaccharide biosynthsis protein</fullName>
        <ecNumber evidence="6">2.4.1.212</ecNumber>
    </submittedName>
    <submittedName>
        <fullName evidence="5">Glycosyltransferase family 2 protein</fullName>
    </submittedName>
    <submittedName>
        <fullName evidence="3">Putative family A glycosyltransferase</fullName>
    </submittedName>
</protein>
<dbReference type="InterPro" id="IPR029044">
    <property type="entry name" value="Nucleotide-diphossugar_trans"/>
</dbReference>
<evidence type="ECO:0000259" key="2">
    <source>
        <dbReference type="Pfam" id="PF00535"/>
    </source>
</evidence>
<dbReference type="EMBL" id="MPYG04000014">
    <property type="protein sequence ID" value="ROH04810.1"/>
    <property type="molecule type" value="Genomic_DNA"/>
</dbReference>
<sequence length="402" mass="46658">MAHEKSDIIVSVVIPVYNAEEYIADTLKNIVSQSLYEIEIIIINDHSSDNTLDILKEIASSDERIRIIDNAVNIGAGISRNIGLSEAEGEYIIFLDDDDYVDTNMLKHMSDFAELSGADIVVCRSRSFNLQSLQYAPMPDSIRKDLLPEKAVFSPGDIERDFFRAFIWWPWDKLFRREFIIQHSLSYQDLRTSNDLFFVCASMLSAEKVTILDEILIAHTINRKTSLSSTRSVSYHCALDALVALRDFLFKNGMMQKRQRDFYNYIVVFLEWHLNTLSGEAFNKLFQDVKLFISSFDINNEDFYDEFILSAYRRIADMSAEEYLFSLKDRVLNELEDAQRNILTLQNEVEEIKQQLQQKDEMIASMNRENLAIKADNKILENYNEELKTVQTKFLKLLSSKD</sequence>
<dbReference type="PANTHER" id="PTHR22916:SF3">
    <property type="entry name" value="UDP-GLCNAC:BETAGAL BETA-1,3-N-ACETYLGLUCOSAMINYLTRANSFERASE-LIKE PROTEIN 1"/>
    <property type="match status" value="1"/>
</dbReference>
<dbReference type="CDD" id="cd00761">
    <property type="entry name" value="Glyco_tranf_GTA_type"/>
    <property type="match status" value="1"/>
</dbReference>
<reference evidence="5 10" key="3">
    <citation type="submission" date="2018-10" db="EMBL/GenBank/DDBJ databases">
        <authorList>
            <person name="Vanduin D."/>
            <person name="Fouts D."/>
            <person name="Wright M."/>
            <person name="Sutton G."/>
            <person name="Nguyen K."/>
            <person name="Kreiswirth B."/>
            <person name="Chen L."/>
            <person name="Rojas L."/>
            <person name="Hujer A."/>
            <person name="Hujer K."/>
            <person name="Bonomo R."/>
            <person name="Adams M."/>
        </authorList>
    </citation>
    <scope>NUCLEOTIDE SEQUENCE [LARGE SCALE GENOMIC DNA]</scope>
    <source>
        <strain evidence="5 10">CRK0165</strain>
    </source>
</reference>
<dbReference type="EMBL" id="HE866751">
    <property type="protein sequence ID" value="CCI88041.1"/>
    <property type="molecule type" value="Genomic_DNA"/>
</dbReference>
<evidence type="ECO:0000313" key="6">
    <source>
        <dbReference type="EMBL" id="SVN62607.1"/>
    </source>
</evidence>
<dbReference type="Proteomes" id="UP000259364">
    <property type="component" value="Unassembled WGS sequence"/>
</dbReference>
<accession>A0A024GWG0</accession>
<evidence type="ECO:0000313" key="5">
    <source>
        <dbReference type="EMBL" id="ROH04810.1"/>
    </source>
</evidence>
<dbReference type="InterPro" id="IPR001173">
    <property type="entry name" value="Glyco_trans_2-like"/>
</dbReference>